<dbReference type="InterPro" id="IPR052557">
    <property type="entry name" value="CAP/Cytokinesis_protein"/>
</dbReference>
<dbReference type="PANTHER" id="PTHR46333">
    <property type="entry name" value="CYTOKINESIS PROTEIN 3"/>
    <property type="match status" value="1"/>
</dbReference>
<feature type="chain" id="PRO_5021239791" description="Transglutaminase-like domain-containing protein" evidence="1">
    <location>
        <begin position="23"/>
        <end position="400"/>
    </location>
</feature>
<protein>
    <recommendedName>
        <fullName evidence="2">Transglutaminase-like domain-containing protein</fullName>
    </recommendedName>
</protein>
<comment type="caution">
    <text evidence="3">The sequence shown here is derived from an EMBL/GenBank/DDBJ whole genome shotgun (WGS) entry which is preliminary data.</text>
</comment>
<dbReference type="Pfam" id="PF01841">
    <property type="entry name" value="Transglut_core"/>
    <property type="match status" value="1"/>
</dbReference>
<dbReference type="InterPro" id="IPR038765">
    <property type="entry name" value="Papain-like_cys_pep_sf"/>
</dbReference>
<dbReference type="EMBL" id="SRLC01000002">
    <property type="protein sequence ID" value="TGE21429.1"/>
    <property type="molecule type" value="Genomic_DNA"/>
</dbReference>
<feature type="domain" description="Transglutaminase-like" evidence="2">
    <location>
        <begin position="105"/>
        <end position="168"/>
    </location>
</feature>
<dbReference type="RefSeq" id="WP_135463979.1">
    <property type="nucleotide sequence ID" value="NZ_SRLC01000002.1"/>
</dbReference>
<sequence>MTLYRYLLVALLLGLSTAAARAQKAKPRPAAVDIYQAVDAKMKQVPDSSARTVGGLVRYINAAFTTEADKARAAFGWVARNIRYDVANMYSLDFTRESDAVVQETLTKRVGVCRHYAELYSALANAVGVKTYVVTGFVRHTVGVASPLQHAWCATRIDGQWTLMDPTWSSGYVDNNRFVAYFSNDFYRAKPTAFIRTHMPFDPLWQLLPTPRTAQHFYQGLAPAPAARPFAVADSIAVYEKQGFVERLHASNRRIEHNGVRNDHIYSYLAANIILEENYNIGLLNQAQNFYNDGVNTLSGFYDYFNRQFQPKKTDAELQQILPPIADNFAQARTRLSAVHFHDATYKTSARQLEQLLREAEGKLQNSQEFMARYLRTGKLLRPTLFMNISTLNGQHEMMR</sequence>
<dbReference type="SUPFAM" id="SSF54001">
    <property type="entry name" value="Cysteine proteinases"/>
    <property type="match status" value="1"/>
</dbReference>
<evidence type="ECO:0000313" key="3">
    <source>
        <dbReference type="EMBL" id="TGE21429.1"/>
    </source>
</evidence>
<dbReference type="SMART" id="SM00460">
    <property type="entry name" value="TGc"/>
    <property type="match status" value="1"/>
</dbReference>
<dbReference type="AlphaFoldDB" id="A0A4Z0PVT7"/>
<reference evidence="3 4" key="1">
    <citation type="submission" date="2019-04" db="EMBL/GenBank/DDBJ databases">
        <authorList>
            <person name="Feng G."/>
            <person name="Zhang J."/>
            <person name="Zhu H."/>
        </authorList>
    </citation>
    <scope>NUCLEOTIDE SEQUENCE [LARGE SCALE GENOMIC DNA]</scope>
    <source>
        <strain evidence="3 4">JCM 31653</strain>
    </source>
</reference>
<keyword evidence="1" id="KW-0732">Signal</keyword>
<dbReference type="Proteomes" id="UP000297549">
    <property type="component" value="Unassembled WGS sequence"/>
</dbReference>
<evidence type="ECO:0000256" key="1">
    <source>
        <dbReference type="SAM" id="SignalP"/>
    </source>
</evidence>
<accession>A0A4Z0PVT7</accession>
<keyword evidence="4" id="KW-1185">Reference proteome</keyword>
<name>A0A4Z0PVT7_9BACT</name>
<dbReference type="Gene3D" id="3.10.620.30">
    <property type="match status" value="1"/>
</dbReference>
<dbReference type="OrthoDB" id="9788327at2"/>
<dbReference type="InterPro" id="IPR002931">
    <property type="entry name" value="Transglutaminase-like"/>
</dbReference>
<evidence type="ECO:0000259" key="2">
    <source>
        <dbReference type="SMART" id="SM00460"/>
    </source>
</evidence>
<gene>
    <name evidence="3" type="ORF">E5K00_14170</name>
</gene>
<proteinExistence type="predicted"/>
<organism evidence="3 4">
    <name type="scientific">Hymenobacter aquaticus</name>
    <dbReference type="NCBI Taxonomy" id="1867101"/>
    <lineage>
        <taxon>Bacteria</taxon>
        <taxon>Pseudomonadati</taxon>
        <taxon>Bacteroidota</taxon>
        <taxon>Cytophagia</taxon>
        <taxon>Cytophagales</taxon>
        <taxon>Hymenobacteraceae</taxon>
        <taxon>Hymenobacter</taxon>
    </lineage>
</organism>
<feature type="signal peptide" evidence="1">
    <location>
        <begin position="1"/>
        <end position="22"/>
    </location>
</feature>
<evidence type="ECO:0000313" key="4">
    <source>
        <dbReference type="Proteomes" id="UP000297549"/>
    </source>
</evidence>
<dbReference type="PANTHER" id="PTHR46333:SF2">
    <property type="entry name" value="CYTOKINESIS PROTEIN 3"/>
    <property type="match status" value="1"/>
</dbReference>
<dbReference type="GO" id="GO:0005737">
    <property type="term" value="C:cytoplasm"/>
    <property type="evidence" value="ECO:0007669"/>
    <property type="project" value="TreeGrafter"/>
</dbReference>